<accession>A0ABN3QLC7</accession>
<evidence type="ECO:0000313" key="2">
    <source>
        <dbReference type="Proteomes" id="UP001501447"/>
    </source>
</evidence>
<gene>
    <name evidence="1" type="ORF">GCM10009863_51150</name>
</gene>
<keyword evidence="2" id="KW-1185">Reference proteome</keyword>
<reference evidence="1 2" key="1">
    <citation type="journal article" date="2019" name="Int. J. Syst. Evol. Microbiol.">
        <title>The Global Catalogue of Microorganisms (GCM) 10K type strain sequencing project: providing services to taxonomists for standard genome sequencing and annotation.</title>
        <authorList>
            <consortium name="The Broad Institute Genomics Platform"/>
            <consortium name="The Broad Institute Genome Sequencing Center for Infectious Disease"/>
            <person name="Wu L."/>
            <person name="Ma J."/>
        </authorList>
    </citation>
    <scope>NUCLEOTIDE SEQUENCE [LARGE SCALE GENOMIC DNA]</scope>
    <source>
        <strain evidence="1 2">JCM 16373</strain>
    </source>
</reference>
<comment type="caution">
    <text evidence="1">The sequence shown here is derived from an EMBL/GenBank/DDBJ whole genome shotgun (WGS) entry which is preliminary data.</text>
</comment>
<name>A0ABN3QLC7_9ACTN</name>
<dbReference type="RefSeq" id="WP_344568851.1">
    <property type="nucleotide sequence ID" value="NZ_BAAARJ010000018.1"/>
</dbReference>
<sequence length="751" mass="79878">MPKAIWSNLLGLTTSTIEPNASGWAAKLNCTIAVGSGGRVGPSVLAVKSVAAGEMQARTFSSVPVAAGELYWTFADASSSTQPERIGIRWLDVAGVEISVTWSPTTAAASSSWHRVSVAGYAPVGTVRAQVLLSSTVGAGAVLHYWENIYLGPPLRYTGNLLSFNAEAGGEIDASGWAAEAGCTVSRIAPVSVWAADFYGAGGCQIALTTTGAGNASALCIEQPPITPGMEYVALSYLGPPTSGSSVWIELRFYDAVGSQLSAHRATLAPPGSGLYRQLTSGVAPTNAASASVAVGITGASAGQVMRIEGVFVGPITASRSPSLRTGNVLPMKDWDFETGVGSWTVASGAATIARSTPWGAQSLYDYYSLTVSSSTATTSVIRSGIYPIGDGAGQNWRHETYTKVTAGAWTMTLAIRWLDDTDTLISTSTGVTDPVDTPGWWQRTMDRTAPAGAVSAQLEVTLAATSSSSVLQIDRPALWQTLPEATVEAVNESASTQLVVRELDPGTLLTVWRVTPDGSRTLVRGPDGLYDGTTVVDTDSLIVEDYEAPLGVPVYYRVETVWDDGTGRSYRTTATVTIDPGDPNYAWLTDPARPGIGLRVLVKTAPEWHQAIEQQVYRVRGRAAPIVLSDVRGSREGDLVCWTETDTQRDALQFLLSTGNPLLWRCAPGMGEPDVYVTVGEVQYPRIVPYAREQWREWTLPLTEVDMPTGGQAGSATWTVHDVVLEYATGNDVLDRYSSVFDLAIDNRRQ</sequence>
<protein>
    <recommendedName>
        <fullName evidence="3">Minor tail protein</fullName>
    </recommendedName>
</protein>
<organism evidence="1 2">
    <name type="scientific">Streptomyces axinellae</name>
    <dbReference type="NCBI Taxonomy" id="552788"/>
    <lineage>
        <taxon>Bacteria</taxon>
        <taxon>Bacillati</taxon>
        <taxon>Actinomycetota</taxon>
        <taxon>Actinomycetes</taxon>
        <taxon>Kitasatosporales</taxon>
        <taxon>Streptomycetaceae</taxon>
        <taxon>Streptomyces</taxon>
    </lineage>
</organism>
<proteinExistence type="predicted"/>
<dbReference type="Proteomes" id="UP001501447">
    <property type="component" value="Unassembled WGS sequence"/>
</dbReference>
<dbReference type="EMBL" id="BAAARJ010000018">
    <property type="protein sequence ID" value="GAA2629558.1"/>
    <property type="molecule type" value="Genomic_DNA"/>
</dbReference>
<evidence type="ECO:0008006" key="3">
    <source>
        <dbReference type="Google" id="ProtNLM"/>
    </source>
</evidence>
<evidence type="ECO:0000313" key="1">
    <source>
        <dbReference type="EMBL" id="GAA2629558.1"/>
    </source>
</evidence>